<dbReference type="UniPathway" id="UPA00344"/>
<dbReference type="CDD" id="cd00887">
    <property type="entry name" value="MoeA"/>
    <property type="match status" value="1"/>
</dbReference>
<dbReference type="Pfam" id="PF00994">
    <property type="entry name" value="MoCF_biosynth"/>
    <property type="match status" value="1"/>
</dbReference>
<dbReference type="InterPro" id="IPR036135">
    <property type="entry name" value="MoeA_linker/N_sf"/>
</dbReference>
<keyword evidence="6 11" id="KW-0808">Transferase</keyword>
<dbReference type="InterPro" id="IPR001453">
    <property type="entry name" value="MoaB/Mog_dom"/>
</dbReference>
<dbReference type="GO" id="GO:0005829">
    <property type="term" value="C:cytosol"/>
    <property type="evidence" value="ECO:0007669"/>
    <property type="project" value="TreeGrafter"/>
</dbReference>
<dbReference type="NCBIfam" id="NF045515">
    <property type="entry name" value="Glp_gephyrin"/>
    <property type="match status" value="1"/>
</dbReference>
<dbReference type="InterPro" id="IPR036688">
    <property type="entry name" value="MoeA_C_domain_IV_sf"/>
</dbReference>
<protein>
    <recommendedName>
        <fullName evidence="11">Molybdopterin molybdenumtransferase</fullName>
        <ecNumber evidence="11">2.10.1.1</ecNumber>
    </recommendedName>
</protein>
<sequence length="419" mass="44769">MSDCGCGDLPASTSLMPVSQAIERLRQAGLAKTPEIETVPLESALNRVLAQDILAPVNVPPRDNSAMDGYALHTDSLGEVPLSLHISQRIPAGANPLPLEPGTAARIFTGAVIPEGANAVVMQENCCVEANNRVIIRQAFRTGENIRRAGQDITVGTPILTQGERLGPAAIGMLASLGIARVPVYRRLRVAILSTGDELVEPGNPLQHSGQIYNSNRYLLQALLKRLDVEIVDLGVIADNLPDTLSALQRAQTLADVVISTGGVSVGEEDHVKTAVEQTGKLDFWKIAIKPGKPLAFGSLGETAFIGLPGNPQSVWITFLILGRQFLLARQGQSQGYAPLEYRMPIAFEVSKPLKREEYFRVRIVNDGTGQTLEKHGNQSSGVLSSSLRADGVARVPAGVTLKPGDFVHFLPFSGFGVA</sequence>
<dbReference type="SUPFAM" id="SSF63882">
    <property type="entry name" value="MoeA N-terminal region -like"/>
    <property type="match status" value="1"/>
</dbReference>
<dbReference type="AlphaFoldDB" id="A0A4Q7Z4I4"/>
<comment type="similarity">
    <text evidence="4 11">Belongs to the MoeA family.</text>
</comment>
<dbReference type="Pfam" id="PF03453">
    <property type="entry name" value="MoeA_N"/>
    <property type="match status" value="1"/>
</dbReference>
<dbReference type="SUPFAM" id="SSF53218">
    <property type="entry name" value="Molybdenum cofactor biosynthesis proteins"/>
    <property type="match status" value="1"/>
</dbReference>
<evidence type="ECO:0000259" key="12">
    <source>
        <dbReference type="SMART" id="SM00852"/>
    </source>
</evidence>
<dbReference type="RefSeq" id="WP_130413413.1">
    <property type="nucleotide sequence ID" value="NZ_SHKX01000012.1"/>
</dbReference>
<evidence type="ECO:0000256" key="11">
    <source>
        <dbReference type="RuleBase" id="RU365090"/>
    </source>
</evidence>
<evidence type="ECO:0000256" key="1">
    <source>
        <dbReference type="ARBA" id="ARBA00001946"/>
    </source>
</evidence>
<dbReference type="GO" id="GO:0061599">
    <property type="term" value="F:molybdopterin molybdotransferase activity"/>
    <property type="evidence" value="ECO:0007669"/>
    <property type="project" value="UniProtKB-UniRule"/>
</dbReference>
<dbReference type="NCBIfam" id="TIGR00177">
    <property type="entry name" value="molyb_syn"/>
    <property type="match status" value="1"/>
</dbReference>
<accession>A0A4Q7Z4I4</accession>
<evidence type="ECO:0000256" key="6">
    <source>
        <dbReference type="ARBA" id="ARBA00022679"/>
    </source>
</evidence>
<keyword evidence="14" id="KW-1185">Reference proteome</keyword>
<dbReference type="OrthoDB" id="9804758at2"/>
<name>A0A4Q7Z4I4_9GAMM</name>
<comment type="catalytic activity">
    <reaction evidence="10">
        <text>adenylyl-molybdopterin + molybdate = Mo-molybdopterin + AMP + H(+)</text>
        <dbReference type="Rhea" id="RHEA:35047"/>
        <dbReference type="ChEBI" id="CHEBI:15378"/>
        <dbReference type="ChEBI" id="CHEBI:36264"/>
        <dbReference type="ChEBI" id="CHEBI:62727"/>
        <dbReference type="ChEBI" id="CHEBI:71302"/>
        <dbReference type="ChEBI" id="CHEBI:456215"/>
        <dbReference type="EC" id="2.10.1.1"/>
    </reaction>
</comment>
<dbReference type="InterPro" id="IPR005111">
    <property type="entry name" value="MoeA_C_domain_IV"/>
</dbReference>
<dbReference type="Gene3D" id="2.40.340.10">
    <property type="entry name" value="MoeA, C-terminal, domain IV"/>
    <property type="match status" value="1"/>
</dbReference>
<dbReference type="InterPro" id="IPR005110">
    <property type="entry name" value="MoeA_linker/N"/>
</dbReference>
<keyword evidence="9 11" id="KW-0501">Molybdenum cofactor biosynthesis</keyword>
<dbReference type="SMART" id="SM00852">
    <property type="entry name" value="MoCF_biosynth"/>
    <property type="match status" value="1"/>
</dbReference>
<comment type="caution">
    <text evidence="13">The sequence shown here is derived from an EMBL/GenBank/DDBJ whole genome shotgun (WGS) entry which is preliminary data.</text>
</comment>
<evidence type="ECO:0000313" key="14">
    <source>
        <dbReference type="Proteomes" id="UP000292423"/>
    </source>
</evidence>
<dbReference type="InterPro" id="IPR008284">
    <property type="entry name" value="MoCF_biosynth_CS"/>
</dbReference>
<gene>
    <name evidence="13" type="ORF">EV700_2079</name>
</gene>
<evidence type="ECO:0000256" key="10">
    <source>
        <dbReference type="ARBA" id="ARBA00047317"/>
    </source>
</evidence>
<evidence type="ECO:0000313" key="13">
    <source>
        <dbReference type="EMBL" id="RZU45260.1"/>
    </source>
</evidence>
<dbReference type="Gene3D" id="3.90.105.10">
    <property type="entry name" value="Molybdopterin biosynthesis moea protein, domain 2"/>
    <property type="match status" value="1"/>
</dbReference>
<feature type="domain" description="MoaB/Mog" evidence="12">
    <location>
        <begin position="191"/>
        <end position="329"/>
    </location>
</feature>
<evidence type="ECO:0000256" key="4">
    <source>
        <dbReference type="ARBA" id="ARBA00010763"/>
    </source>
</evidence>
<dbReference type="Gene3D" id="3.40.980.10">
    <property type="entry name" value="MoaB/Mog-like domain"/>
    <property type="match status" value="1"/>
</dbReference>
<evidence type="ECO:0000256" key="8">
    <source>
        <dbReference type="ARBA" id="ARBA00022842"/>
    </source>
</evidence>
<proteinExistence type="inferred from homology"/>
<dbReference type="PANTHER" id="PTHR10192">
    <property type="entry name" value="MOLYBDOPTERIN BIOSYNTHESIS PROTEIN"/>
    <property type="match status" value="1"/>
</dbReference>
<reference evidence="13 14" key="1">
    <citation type="submission" date="2019-02" db="EMBL/GenBank/DDBJ databases">
        <title>Genomic Encyclopedia of Type Strains, Phase IV (KMG-IV): sequencing the most valuable type-strain genomes for metagenomic binning, comparative biology and taxonomic classification.</title>
        <authorList>
            <person name="Goeker M."/>
        </authorList>
    </citation>
    <scope>NUCLEOTIDE SEQUENCE [LARGE SCALE GENOMIC DNA]</scope>
    <source>
        <strain evidence="13 14">DSM 105135</strain>
    </source>
</reference>
<keyword evidence="5 11" id="KW-0500">Molybdenum</keyword>
<comment type="pathway">
    <text evidence="3 11">Cofactor biosynthesis; molybdopterin biosynthesis.</text>
</comment>
<evidence type="ECO:0000256" key="7">
    <source>
        <dbReference type="ARBA" id="ARBA00022723"/>
    </source>
</evidence>
<dbReference type="Proteomes" id="UP000292423">
    <property type="component" value="Unassembled WGS sequence"/>
</dbReference>
<dbReference type="Gene3D" id="2.170.190.11">
    <property type="entry name" value="Molybdopterin biosynthesis moea protein, domain 3"/>
    <property type="match status" value="1"/>
</dbReference>
<evidence type="ECO:0000256" key="3">
    <source>
        <dbReference type="ARBA" id="ARBA00005046"/>
    </source>
</evidence>
<dbReference type="EMBL" id="SHKX01000012">
    <property type="protein sequence ID" value="RZU45260.1"/>
    <property type="molecule type" value="Genomic_DNA"/>
</dbReference>
<dbReference type="Pfam" id="PF03454">
    <property type="entry name" value="MoeA_C"/>
    <property type="match status" value="1"/>
</dbReference>
<dbReference type="SUPFAM" id="SSF63867">
    <property type="entry name" value="MoeA C-terminal domain-like"/>
    <property type="match status" value="1"/>
</dbReference>
<evidence type="ECO:0000256" key="9">
    <source>
        <dbReference type="ARBA" id="ARBA00023150"/>
    </source>
</evidence>
<dbReference type="GO" id="GO:0006777">
    <property type="term" value="P:Mo-molybdopterin cofactor biosynthetic process"/>
    <property type="evidence" value="ECO:0007669"/>
    <property type="project" value="UniProtKB-UniRule"/>
</dbReference>
<comment type="cofactor">
    <cofactor evidence="1 11">
        <name>Mg(2+)</name>
        <dbReference type="ChEBI" id="CHEBI:18420"/>
    </cofactor>
</comment>
<dbReference type="PROSITE" id="PS01079">
    <property type="entry name" value="MOCF_BIOSYNTHESIS_2"/>
    <property type="match status" value="1"/>
</dbReference>
<evidence type="ECO:0000256" key="5">
    <source>
        <dbReference type="ARBA" id="ARBA00022505"/>
    </source>
</evidence>
<organism evidence="13 14">
    <name type="scientific">Fluviicoccus keumensis</name>
    <dbReference type="NCBI Taxonomy" id="1435465"/>
    <lineage>
        <taxon>Bacteria</taxon>
        <taxon>Pseudomonadati</taxon>
        <taxon>Pseudomonadota</taxon>
        <taxon>Gammaproteobacteria</taxon>
        <taxon>Moraxellales</taxon>
        <taxon>Moraxellaceae</taxon>
        <taxon>Fluviicoccus</taxon>
    </lineage>
</organism>
<dbReference type="InterPro" id="IPR038987">
    <property type="entry name" value="MoeA-like"/>
</dbReference>
<dbReference type="GO" id="GO:0046872">
    <property type="term" value="F:metal ion binding"/>
    <property type="evidence" value="ECO:0007669"/>
    <property type="project" value="UniProtKB-UniRule"/>
</dbReference>
<dbReference type="FunFam" id="3.40.980.10:FF:000004">
    <property type="entry name" value="Molybdopterin molybdenumtransferase"/>
    <property type="match status" value="1"/>
</dbReference>
<dbReference type="PANTHER" id="PTHR10192:SF5">
    <property type="entry name" value="GEPHYRIN"/>
    <property type="match status" value="1"/>
</dbReference>
<dbReference type="InterPro" id="IPR036425">
    <property type="entry name" value="MoaB/Mog-like_dom_sf"/>
</dbReference>
<evidence type="ECO:0000256" key="2">
    <source>
        <dbReference type="ARBA" id="ARBA00002901"/>
    </source>
</evidence>
<dbReference type="EC" id="2.10.1.1" evidence="11"/>
<comment type="function">
    <text evidence="2 11">Catalyzes the insertion of molybdate into adenylated molybdopterin with the concomitant release of AMP.</text>
</comment>
<keyword evidence="8 11" id="KW-0460">Magnesium</keyword>
<keyword evidence="7 11" id="KW-0479">Metal-binding</keyword>